<feature type="transmembrane region" description="Helical" evidence="3">
    <location>
        <begin position="97"/>
        <end position="116"/>
    </location>
</feature>
<dbReference type="Gene3D" id="1.20.1250.20">
    <property type="entry name" value="MFS general substrate transporter like domains"/>
    <property type="match status" value="2"/>
</dbReference>
<dbReference type="AlphaFoldDB" id="A0A9P7EKB6"/>
<dbReference type="InterPro" id="IPR020846">
    <property type="entry name" value="MFS_dom"/>
</dbReference>
<dbReference type="RefSeq" id="XP_041197617.1">
    <property type="nucleotide sequence ID" value="XM_041343826.1"/>
</dbReference>
<dbReference type="Pfam" id="PF07690">
    <property type="entry name" value="MFS_1"/>
    <property type="match status" value="1"/>
</dbReference>
<dbReference type="InterPro" id="IPR011701">
    <property type="entry name" value="MFS"/>
</dbReference>
<dbReference type="GO" id="GO:0016020">
    <property type="term" value="C:membrane"/>
    <property type="evidence" value="ECO:0007669"/>
    <property type="project" value="UniProtKB-SubCell"/>
</dbReference>
<dbReference type="PANTHER" id="PTHR11360:SF234">
    <property type="entry name" value="MFS-TYPE TRANSPORTER DBAD-RELATED"/>
    <property type="match status" value="1"/>
</dbReference>
<comment type="caution">
    <text evidence="5">The sequence shown here is derived from an EMBL/GenBank/DDBJ whole genome shotgun (WGS) entry which is preliminary data.</text>
</comment>
<dbReference type="PROSITE" id="PS50850">
    <property type="entry name" value="MFS"/>
    <property type="match status" value="1"/>
</dbReference>
<dbReference type="SUPFAM" id="SSF103473">
    <property type="entry name" value="MFS general substrate transporter"/>
    <property type="match status" value="1"/>
</dbReference>
<keyword evidence="6" id="KW-1185">Reference proteome</keyword>
<evidence type="ECO:0000256" key="3">
    <source>
        <dbReference type="SAM" id="Phobius"/>
    </source>
</evidence>
<comment type="subcellular location">
    <subcellularLocation>
        <location evidence="1">Membrane</location>
        <topology evidence="1">Multi-pass membrane protein</topology>
    </subcellularLocation>
</comment>
<feature type="transmembrane region" description="Helical" evidence="3">
    <location>
        <begin position="301"/>
        <end position="324"/>
    </location>
</feature>
<accession>A0A9P7EKB6</accession>
<dbReference type="PANTHER" id="PTHR11360">
    <property type="entry name" value="MONOCARBOXYLATE TRANSPORTER"/>
    <property type="match status" value="1"/>
</dbReference>
<protein>
    <submittedName>
        <fullName evidence="5">MFS general substrate transporter</fullName>
    </submittedName>
</protein>
<evidence type="ECO:0000256" key="2">
    <source>
        <dbReference type="ARBA" id="ARBA00006727"/>
    </source>
</evidence>
<dbReference type="InterPro" id="IPR036259">
    <property type="entry name" value="MFS_trans_sf"/>
</dbReference>
<name>A0A9P7EKB6_9AGAM</name>
<feature type="transmembrane region" description="Helical" evidence="3">
    <location>
        <begin position="331"/>
        <end position="352"/>
    </location>
</feature>
<evidence type="ECO:0000313" key="5">
    <source>
        <dbReference type="EMBL" id="KAG1823557.1"/>
    </source>
</evidence>
<dbReference type="OrthoDB" id="6499973at2759"/>
<feature type="transmembrane region" description="Helical" evidence="3">
    <location>
        <begin position="152"/>
        <end position="174"/>
    </location>
</feature>
<feature type="transmembrane region" description="Helical" evidence="3">
    <location>
        <begin position="263"/>
        <end position="281"/>
    </location>
</feature>
<comment type="similarity">
    <text evidence="2">Belongs to the major facilitator superfamily. Monocarboxylate porter (TC 2.A.1.13) family.</text>
</comment>
<feature type="transmembrane region" description="Helical" evidence="3">
    <location>
        <begin position="418"/>
        <end position="443"/>
    </location>
</feature>
<dbReference type="InterPro" id="IPR050327">
    <property type="entry name" value="Proton-linked_MCT"/>
</dbReference>
<dbReference type="GeneID" id="64637842"/>
<reference evidence="5" key="1">
    <citation type="journal article" date="2020" name="New Phytol.">
        <title>Comparative genomics reveals dynamic genome evolution in host specialist ectomycorrhizal fungi.</title>
        <authorList>
            <person name="Lofgren L.A."/>
            <person name="Nguyen N.H."/>
            <person name="Vilgalys R."/>
            <person name="Ruytinx J."/>
            <person name="Liao H.L."/>
            <person name="Branco S."/>
            <person name="Kuo A."/>
            <person name="LaButti K."/>
            <person name="Lipzen A."/>
            <person name="Andreopoulos W."/>
            <person name="Pangilinan J."/>
            <person name="Riley R."/>
            <person name="Hundley H."/>
            <person name="Na H."/>
            <person name="Barry K."/>
            <person name="Grigoriev I.V."/>
            <person name="Stajich J.E."/>
            <person name="Kennedy P.G."/>
        </authorList>
    </citation>
    <scope>NUCLEOTIDE SEQUENCE</scope>
    <source>
        <strain evidence="5">MN1</strain>
    </source>
</reference>
<feature type="domain" description="Major facilitator superfamily (MFS) profile" evidence="4">
    <location>
        <begin position="56"/>
        <end position="450"/>
    </location>
</feature>
<feature type="transmembrane region" description="Helical" evidence="3">
    <location>
        <begin position="128"/>
        <end position="146"/>
    </location>
</feature>
<proteinExistence type="inferred from homology"/>
<dbReference type="EMBL" id="JABBWG010000004">
    <property type="protein sequence ID" value="KAG1823557.1"/>
    <property type="molecule type" value="Genomic_DNA"/>
</dbReference>
<keyword evidence="3" id="KW-0472">Membrane</keyword>
<gene>
    <name evidence="5" type="ORF">BJ212DRAFT_691658</name>
</gene>
<dbReference type="GO" id="GO:0022857">
    <property type="term" value="F:transmembrane transporter activity"/>
    <property type="evidence" value="ECO:0007669"/>
    <property type="project" value="InterPro"/>
</dbReference>
<evidence type="ECO:0000259" key="4">
    <source>
        <dbReference type="PROSITE" id="PS50850"/>
    </source>
</evidence>
<feature type="transmembrane region" description="Helical" evidence="3">
    <location>
        <begin position="55"/>
        <end position="77"/>
    </location>
</feature>
<organism evidence="5 6">
    <name type="scientific">Suillus subaureus</name>
    <dbReference type="NCBI Taxonomy" id="48587"/>
    <lineage>
        <taxon>Eukaryota</taxon>
        <taxon>Fungi</taxon>
        <taxon>Dikarya</taxon>
        <taxon>Basidiomycota</taxon>
        <taxon>Agaricomycotina</taxon>
        <taxon>Agaricomycetes</taxon>
        <taxon>Agaricomycetidae</taxon>
        <taxon>Boletales</taxon>
        <taxon>Suillineae</taxon>
        <taxon>Suillaceae</taxon>
        <taxon>Suillus</taxon>
    </lineage>
</organism>
<keyword evidence="3" id="KW-1133">Transmembrane helix</keyword>
<feature type="transmembrane region" description="Helical" evidence="3">
    <location>
        <begin position="217"/>
        <end position="238"/>
    </location>
</feature>
<dbReference type="Proteomes" id="UP000807769">
    <property type="component" value="Unassembled WGS sequence"/>
</dbReference>
<evidence type="ECO:0000313" key="6">
    <source>
        <dbReference type="Proteomes" id="UP000807769"/>
    </source>
</evidence>
<feature type="transmembrane region" description="Helical" evidence="3">
    <location>
        <begin position="391"/>
        <end position="412"/>
    </location>
</feature>
<feature type="transmembrane region" description="Helical" evidence="3">
    <location>
        <begin position="186"/>
        <end position="205"/>
    </location>
</feature>
<feature type="transmembrane region" description="Helical" evidence="3">
    <location>
        <begin position="358"/>
        <end position="379"/>
    </location>
</feature>
<sequence length="459" mass="48903">MSSLLGCSTLYLNSIIGYDETAKQVPESVLQPVTSVGHPSLIDPSDAPGFPEGGFTAWSTVLGAFLIQFCGFGYTSAYGVFQDFYTQTYLTNSTPSAIAWIGSVNGFLLLSSGLVSGRMVDRGTFYPVMKIGCLLQCFFLFMLSLAKPGEYYQIFLSQGIGFGIAIGLTNVPSIAVVSHHFQRRRAVAMGIVAAGASLGSILHPVMLNNLINGRLGFANGVRASAGLSGGLLFIANLLMRTRLPPQSKAVNYTRVLQNSSRDGAYICACVGLAAFEVGFFFETFYLQLDSTLHGLSRRFSFYSLTILHSGSFIGRLTAGIVSAYVGIPNTFVGSSLISSAVIFAMVGLHSVVSVVMIAVSYGFFSGGLVAMMGPLISYLTPEISHIGARMGIAFAISSFGSLLGPPICGAFLTSRYIWWKAAIFAGSVATGGCIMFVFMLVILRIRQKTSNVYSKEAGV</sequence>
<keyword evidence="3" id="KW-0812">Transmembrane</keyword>
<evidence type="ECO:0000256" key="1">
    <source>
        <dbReference type="ARBA" id="ARBA00004141"/>
    </source>
</evidence>